<organism evidence="1">
    <name type="scientific">Siphoviridae sp. ctHMI2</name>
    <dbReference type="NCBI Taxonomy" id="2826231"/>
    <lineage>
        <taxon>Viruses</taxon>
        <taxon>Duplodnaviria</taxon>
        <taxon>Heunggongvirae</taxon>
        <taxon>Uroviricota</taxon>
        <taxon>Caudoviricetes</taxon>
    </lineage>
</organism>
<evidence type="ECO:0000313" key="1">
    <source>
        <dbReference type="EMBL" id="DAD82454.1"/>
    </source>
</evidence>
<proteinExistence type="predicted"/>
<reference evidence="1" key="1">
    <citation type="journal article" date="2021" name="Proc. Natl. Acad. Sci. U.S.A.">
        <title>A Catalog of Tens of Thousands of Viruses from Human Metagenomes Reveals Hidden Associations with Chronic Diseases.</title>
        <authorList>
            <person name="Tisza M.J."/>
            <person name="Buck C.B."/>
        </authorList>
    </citation>
    <scope>NUCLEOTIDE SEQUENCE</scope>
    <source>
        <strain evidence="1">CtHMI2</strain>
    </source>
</reference>
<name>A0A8S5MJS1_9CAUD</name>
<dbReference type="EMBL" id="BK014919">
    <property type="protein sequence ID" value="DAD82454.1"/>
    <property type="molecule type" value="Genomic_DNA"/>
</dbReference>
<protein>
    <submittedName>
        <fullName evidence="1">Uncharacterized protein</fullName>
    </submittedName>
</protein>
<sequence length="143" mass="16538">MRKREITATGRINNKGGLQMYMGELNQFFSMHKGSRIIARFIVASPGSSEALKGYYFNCVVPTFRSGIWEAGERLTEEQTERRLRELSPVMYEQTPDINTGKYETRLRTIAELCNAELIEHIEHLKQIAAEEYNTYIDDPRSI</sequence>
<accession>A0A8S5MJS1</accession>